<evidence type="ECO:0000313" key="3">
    <source>
        <dbReference type="Proteomes" id="UP000120576"/>
    </source>
</evidence>
<sequence>MAVYTLGGPVDLYAYVKGLSDEKILVNGNEVSWQEFMEGPYEPDYANVEEFNKHGTTILAVLRGIWTTDSFTLTKQHVERVELLLCELDHTQRETLRSKIVPNALGYKNNFQRYQNMAKGGKHTELLLRMLPLPGHLGKTQLFFYVLKLIGTTFAKQMIEHEVKVQNQMKTLQLTLLIGRHTQIDLTHFEGRDFVAAVVEVIMSAHYENNNLMYQTLLYCLSSAYHSTDDYTGKQLLMHLCVVPMEYAMPLISALLSALRGPRLIYTNENIYKNTISSIFKGPKGATLNLYSDTFFENLLEILNCLDRSVPLFYHCLIRSGASKLKLTEYVVRLLAALKNREVRSQCCAQYLYVTYLGSDGHLRAALPDQRYTNNWKNYNHEDEYREDYQQRMQVDHDVGGNKCPLPPPPPLTRGK</sequence>
<name>Q14W17_9VIRU</name>
<reference evidence="2 3" key="1">
    <citation type="journal article" date="2006" name="J. Gen. Virol.">
        <title>Genome sequences of two frog herpesviruses.</title>
        <authorList>
            <person name="Davison A.J."/>
            <person name="Cunningham C."/>
            <person name="Sauerbier W."/>
            <person name="McKinnell R.G."/>
        </authorList>
    </citation>
    <scope>NUCLEOTIDE SEQUENCE [LARGE SCALE GENOMIC DNA]</scope>
    <source>
        <strain evidence="2">ATCC VR-568</strain>
    </source>
</reference>
<organism evidence="2 3">
    <name type="scientific">Ranid herpesvirus 2</name>
    <dbReference type="NCBI Taxonomy" id="389214"/>
    <lineage>
        <taxon>Viruses</taxon>
        <taxon>Duplodnaviria</taxon>
        <taxon>Heunggongvirae</taxon>
        <taxon>Peploviricota</taxon>
        <taxon>Herviviricetes</taxon>
        <taxon>Herpesvirales</taxon>
        <taxon>Alloherpesviridae</taxon>
        <taxon>Batravirus</taxon>
        <taxon>Batravirus ranidallo2</taxon>
    </lineage>
</organism>
<dbReference type="RefSeq" id="YP_656597.1">
    <property type="nucleotide sequence ID" value="NC_008210.1"/>
</dbReference>
<feature type="region of interest" description="Disordered" evidence="1">
    <location>
        <begin position="397"/>
        <end position="416"/>
    </location>
</feature>
<dbReference type="Proteomes" id="UP000120576">
    <property type="component" value="Genome"/>
</dbReference>
<keyword evidence="3" id="KW-1185">Reference proteome</keyword>
<feature type="compositionally biased region" description="Pro residues" evidence="1">
    <location>
        <begin position="405"/>
        <end position="416"/>
    </location>
</feature>
<evidence type="ECO:0000313" key="2">
    <source>
        <dbReference type="EMBL" id="ABG25611.1"/>
    </source>
</evidence>
<proteinExistence type="predicted"/>
<protein>
    <submittedName>
        <fullName evidence="2">ORF89</fullName>
    </submittedName>
</protein>
<dbReference type="GeneID" id="5179502"/>
<dbReference type="EMBL" id="DQ665652">
    <property type="protein sequence ID" value="ABG25611.1"/>
    <property type="molecule type" value="Genomic_DNA"/>
</dbReference>
<dbReference type="KEGG" id="vg:5179502"/>
<evidence type="ECO:0000256" key="1">
    <source>
        <dbReference type="SAM" id="MobiDB-lite"/>
    </source>
</evidence>
<accession>Q14W17</accession>